<gene>
    <name evidence="2" type="ORF">DB88DRAFT_311477</name>
</gene>
<reference evidence="2" key="1">
    <citation type="submission" date="2023-02" db="EMBL/GenBank/DDBJ databases">
        <title>Identification and recombinant expression of a fungal hydrolase from Papiliotrema laurentii that hydrolyzes apple cutin and clears colloidal polyester polyurethane.</title>
        <authorList>
            <consortium name="DOE Joint Genome Institute"/>
            <person name="Roman V.A."/>
            <person name="Bojanowski C."/>
            <person name="Crable B.R."/>
            <person name="Wagner D.N."/>
            <person name="Hung C.S."/>
            <person name="Nadeau L.J."/>
            <person name="Schratz L."/>
            <person name="Haridas S."/>
            <person name="Pangilinan J."/>
            <person name="Lipzen A."/>
            <person name="Na H."/>
            <person name="Yan M."/>
            <person name="Ng V."/>
            <person name="Grigoriev I.V."/>
            <person name="Spatafora J.W."/>
            <person name="Barlow D."/>
            <person name="Biffinger J."/>
            <person name="Kelley-Loughnane N."/>
            <person name="Varaljay V.A."/>
            <person name="Crookes-Goodson W.J."/>
        </authorList>
    </citation>
    <scope>NUCLEOTIDE SEQUENCE</scope>
    <source>
        <strain evidence="2">5307AH</strain>
    </source>
</reference>
<feature type="compositionally biased region" description="Polar residues" evidence="1">
    <location>
        <begin position="82"/>
        <end position="123"/>
    </location>
</feature>
<sequence length="209" mass="21700">MADQYSNNSTHSTISEAGQTFTQRMNELSPPQPPIEGGTSALHGQGVRRRPQDSSVTDPGIPVPSSWYLDLLSEQNPRDNATRTSGSLPNRSTHVSPGPSSKQPDTAVTLSLPLVSTSPNTATLRAPVPYPEGSMEGEYRSNSSLSSTRAQAGPPVPSEGGTAAGVVDNRSAAEGPEASTGGQKRIRPSRHAPQSGTGGESGCHCCVVL</sequence>
<dbReference type="Proteomes" id="UP001182556">
    <property type="component" value="Unassembled WGS sequence"/>
</dbReference>
<evidence type="ECO:0000313" key="2">
    <source>
        <dbReference type="EMBL" id="KAK1923745.1"/>
    </source>
</evidence>
<dbReference type="AlphaFoldDB" id="A0AAD9D0D6"/>
<proteinExistence type="predicted"/>
<evidence type="ECO:0000313" key="3">
    <source>
        <dbReference type="Proteomes" id="UP001182556"/>
    </source>
</evidence>
<evidence type="ECO:0000256" key="1">
    <source>
        <dbReference type="SAM" id="MobiDB-lite"/>
    </source>
</evidence>
<accession>A0AAD9D0D6</accession>
<feature type="region of interest" description="Disordered" evidence="1">
    <location>
        <begin position="1"/>
        <end position="201"/>
    </location>
</feature>
<comment type="caution">
    <text evidence="2">The sequence shown here is derived from an EMBL/GenBank/DDBJ whole genome shotgun (WGS) entry which is preliminary data.</text>
</comment>
<organism evidence="2 3">
    <name type="scientific">Papiliotrema laurentii</name>
    <name type="common">Cryptococcus laurentii</name>
    <dbReference type="NCBI Taxonomy" id="5418"/>
    <lineage>
        <taxon>Eukaryota</taxon>
        <taxon>Fungi</taxon>
        <taxon>Dikarya</taxon>
        <taxon>Basidiomycota</taxon>
        <taxon>Agaricomycotina</taxon>
        <taxon>Tremellomycetes</taxon>
        <taxon>Tremellales</taxon>
        <taxon>Rhynchogastremaceae</taxon>
        <taxon>Papiliotrema</taxon>
    </lineage>
</organism>
<dbReference type="EMBL" id="JAODAN010000006">
    <property type="protein sequence ID" value="KAK1923745.1"/>
    <property type="molecule type" value="Genomic_DNA"/>
</dbReference>
<protein>
    <submittedName>
        <fullName evidence="2">Uncharacterized protein</fullName>
    </submittedName>
</protein>
<name>A0AAD9D0D6_PAPLA</name>
<keyword evidence="3" id="KW-1185">Reference proteome</keyword>
<feature type="compositionally biased region" description="Polar residues" evidence="1">
    <location>
        <begin position="140"/>
        <end position="150"/>
    </location>
</feature>
<feature type="compositionally biased region" description="Polar residues" evidence="1">
    <location>
        <begin position="1"/>
        <end position="26"/>
    </location>
</feature>